<keyword evidence="2" id="KW-1185">Reference proteome</keyword>
<proteinExistence type="predicted"/>
<protein>
    <submittedName>
        <fullName evidence="1">Uncharacterized protein</fullName>
    </submittedName>
</protein>
<name>A0A8J3YYT4_9ACTN</name>
<organism evidence="1 2">
    <name type="scientific">Virgisporangium aliadipatigenens</name>
    <dbReference type="NCBI Taxonomy" id="741659"/>
    <lineage>
        <taxon>Bacteria</taxon>
        <taxon>Bacillati</taxon>
        <taxon>Actinomycetota</taxon>
        <taxon>Actinomycetes</taxon>
        <taxon>Micromonosporales</taxon>
        <taxon>Micromonosporaceae</taxon>
        <taxon>Virgisporangium</taxon>
    </lineage>
</organism>
<dbReference type="AlphaFoldDB" id="A0A8J3YYT4"/>
<comment type="caution">
    <text evidence="1">The sequence shown here is derived from an EMBL/GenBank/DDBJ whole genome shotgun (WGS) entry which is preliminary data.</text>
</comment>
<evidence type="ECO:0000313" key="1">
    <source>
        <dbReference type="EMBL" id="GIJ52175.1"/>
    </source>
</evidence>
<evidence type="ECO:0000313" key="2">
    <source>
        <dbReference type="Proteomes" id="UP000619260"/>
    </source>
</evidence>
<gene>
    <name evidence="1" type="ORF">Val02_90610</name>
</gene>
<sequence>MSGEEIQSLRAEALFVSDLQRSDPLSPDDVRRTVSENVRRYGLRGLAARVAEEYGDHPETAVGRMCWCLCAVEEAYAA</sequence>
<dbReference type="Proteomes" id="UP000619260">
    <property type="component" value="Unassembled WGS sequence"/>
</dbReference>
<reference evidence="1" key="1">
    <citation type="submission" date="2021-01" db="EMBL/GenBank/DDBJ databases">
        <title>Whole genome shotgun sequence of Virgisporangium aliadipatigenens NBRC 105644.</title>
        <authorList>
            <person name="Komaki H."/>
            <person name="Tamura T."/>
        </authorList>
    </citation>
    <scope>NUCLEOTIDE SEQUENCE</scope>
    <source>
        <strain evidence="1">NBRC 105644</strain>
    </source>
</reference>
<dbReference type="RefSeq" id="WP_203905571.1">
    <property type="nucleotide sequence ID" value="NZ_BOPF01000066.1"/>
</dbReference>
<dbReference type="EMBL" id="BOPF01000066">
    <property type="protein sequence ID" value="GIJ52175.1"/>
    <property type="molecule type" value="Genomic_DNA"/>
</dbReference>
<accession>A0A8J3YYT4</accession>